<evidence type="ECO:0000256" key="7">
    <source>
        <dbReference type="ARBA" id="ARBA00022779"/>
    </source>
</evidence>
<comment type="similarity">
    <text evidence="3 10">Belongs to the FliL family.</text>
</comment>
<evidence type="ECO:0000256" key="5">
    <source>
        <dbReference type="ARBA" id="ARBA00022500"/>
    </source>
</evidence>
<evidence type="ECO:0000256" key="2">
    <source>
        <dbReference type="ARBA" id="ARBA00004162"/>
    </source>
</evidence>
<evidence type="ECO:0000256" key="4">
    <source>
        <dbReference type="ARBA" id="ARBA00022475"/>
    </source>
</evidence>
<keyword evidence="8" id="KW-1133">Transmembrane helix</keyword>
<dbReference type="Proteomes" id="UP000294664">
    <property type="component" value="Unassembled WGS sequence"/>
</dbReference>
<comment type="function">
    <text evidence="1 10">Controls the rotational direction of flagella during chemotaxis.</text>
</comment>
<organism evidence="11 12">
    <name type="scientific">Aquabacter spiritensis</name>
    <dbReference type="NCBI Taxonomy" id="933073"/>
    <lineage>
        <taxon>Bacteria</taxon>
        <taxon>Pseudomonadati</taxon>
        <taxon>Pseudomonadota</taxon>
        <taxon>Alphaproteobacteria</taxon>
        <taxon>Hyphomicrobiales</taxon>
        <taxon>Xanthobacteraceae</taxon>
        <taxon>Aquabacter</taxon>
    </lineage>
</organism>
<dbReference type="GO" id="GO:0006935">
    <property type="term" value="P:chemotaxis"/>
    <property type="evidence" value="ECO:0007669"/>
    <property type="project" value="UniProtKB-KW"/>
</dbReference>
<dbReference type="GO" id="GO:0005886">
    <property type="term" value="C:plasma membrane"/>
    <property type="evidence" value="ECO:0007669"/>
    <property type="project" value="UniProtKB-SubCell"/>
</dbReference>
<dbReference type="AlphaFoldDB" id="A0A4R3M4Y2"/>
<sequence>MAKPAPKAAAPAAGGAKKSGGLFLALAILTLLAAATGGGIGVQLASTVKQVVVDQAKAAPAQIEAPQLRYSGDLILEPLKPVLANLAAPASTWVRIEGAIVFKNGALPNPQVAAAEIREDILTYVRTLTLSQLEGPSALQNLREDMTERAKLRTEGKLTELIIETLVVQ</sequence>
<dbReference type="InterPro" id="IPR005503">
    <property type="entry name" value="FliL"/>
</dbReference>
<evidence type="ECO:0000313" key="11">
    <source>
        <dbReference type="EMBL" id="TCT07926.1"/>
    </source>
</evidence>
<comment type="caution">
    <text evidence="11">The sequence shown here is derived from an EMBL/GenBank/DDBJ whole genome shotgun (WGS) entry which is preliminary data.</text>
</comment>
<keyword evidence="12" id="KW-1185">Reference proteome</keyword>
<comment type="subcellular location">
    <subcellularLocation>
        <location evidence="10">Cell inner membrane</location>
    </subcellularLocation>
    <subcellularLocation>
        <location evidence="2">Cell membrane</location>
        <topology evidence="2">Single-pass membrane protein</topology>
    </subcellularLocation>
</comment>
<dbReference type="Pfam" id="PF03748">
    <property type="entry name" value="FliL"/>
    <property type="match status" value="1"/>
</dbReference>
<evidence type="ECO:0000256" key="9">
    <source>
        <dbReference type="ARBA" id="ARBA00023136"/>
    </source>
</evidence>
<evidence type="ECO:0000256" key="3">
    <source>
        <dbReference type="ARBA" id="ARBA00008281"/>
    </source>
</evidence>
<evidence type="ECO:0000256" key="6">
    <source>
        <dbReference type="ARBA" id="ARBA00022692"/>
    </source>
</evidence>
<dbReference type="EMBL" id="SMAI01000001">
    <property type="protein sequence ID" value="TCT07926.1"/>
    <property type="molecule type" value="Genomic_DNA"/>
</dbReference>
<keyword evidence="10" id="KW-0997">Cell inner membrane</keyword>
<keyword evidence="9 10" id="KW-0472">Membrane</keyword>
<protein>
    <recommendedName>
        <fullName evidence="10">Flagellar protein FliL</fullName>
    </recommendedName>
</protein>
<evidence type="ECO:0000313" key="12">
    <source>
        <dbReference type="Proteomes" id="UP000294664"/>
    </source>
</evidence>
<dbReference type="GO" id="GO:0009425">
    <property type="term" value="C:bacterial-type flagellum basal body"/>
    <property type="evidence" value="ECO:0007669"/>
    <property type="project" value="InterPro"/>
</dbReference>
<name>A0A4R3M4Y2_9HYPH</name>
<keyword evidence="4" id="KW-1003">Cell membrane</keyword>
<dbReference type="OrthoDB" id="7908910at2"/>
<gene>
    <name evidence="11" type="ORF">EDC64_101445</name>
</gene>
<accession>A0A4R3M4Y2</accession>
<keyword evidence="6" id="KW-0812">Transmembrane</keyword>
<reference evidence="11 12" key="1">
    <citation type="submission" date="2019-03" db="EMBL/GenBank/DDBJ databases">
        <title>Genomic Encyclopedia of Type Strains, Phase IV (KMG-IV): sequencing the most valuable type-strain genomes for metagenomic binning, comparative biology and taxonomic classification.</title>
        <authorList>
            <person name="Goeker M."/>
        </authorList>
    </citation>
    <scope>NUCLEOTIDE SEQUENCE [LARGE SCALE GENOMIC DNA]</scope>
    <source>
        <strain evidence="11 12">DSM 9035</strain>
    </source>
</reference>
<keyword evidence="11" id="KW-0969">Cilium</keyword>
<evidence type="ECO:0000256" key="1">
    <source>
        <dbReference type="ARBA" id="ARBA00002254"/>
    </source>
</evidence>
<proteinExistence type="inferred from homology"/>
<evidence type="ECO:0000256" key="10">
    <source>
        <dbReference type="RuleBase" id="RU364125"/>
    </source>
</evidence>
<dbReference type="GO" id="GO:0071973">
    <property type="term" value="P:bacterial-type flagellum-dependent cell motility"/>
    <property type="evidence" value="ECO:0007669"/>
    <property type="project" value="InterPro"/>
</dbReference>
<dbReference type="RefSeq" id="WP_132029400.1">
    <property type="nucleotide sequence ID" value="NZ_SMAI01000001.1"/>
</dbReference>
<keyword evidence="7 10" id="KW-0283">Flagellar rotation</keyword>
<keyword evidence="11" id="KW-0282">Flagellum</keyword>
<keyword evidence="11" id="KW-0966">Cell projection</keyword>
<keyword evidence="5 10" id="KW-0145">Chemotaxis</keyword>
<evidence type="ECO:0000256" key="8">
    <source>
        <dbReference type="ARBA" id="ARBA00022989"/>
    </source>
</evidence>